<evidence type="ECO:0000256" key="5">
    <source>
        <dbReference type="ARBA" id="ARBA00022485"/>
    </source>
</evidence>
<sequence length="556" mass="61853">MTETIKRPTRTQQTGAWADGDRTPLNGNEVLKQADDALNVRQRIIDTYSKQGFASIPGDDLRGRFRWMGLYTQRQEGIDGGQTATLAPEELDAEYFMMRVRSDGGILSTEQLRTIGQISTEFGRDTADISDRQNIQLHWIGIEDVPEIWERLERVGLHTLEACGDAPRVIIGSPVAGIAADEIVDGTWAIEQIRNKYIGSPEFSNLPRKFKTAISGSPAMDVVHEINDVSFVGVNHPELGPGFDLWVGGGLSVAPMFAKRLGAFVRLEQVPDVWAGVIGIFRDYGYRRLRNRARLKFLMADIGPEKFRDILETEYLGYRLPDGPEPVTPPDGHRDHVGVHKQKDGKVWIGTAPIAGRVSGTILREVADLAERYGSHRIRLTPHQKLLVLDIEEADAPALIEELAAYDLIAKPSVYRRNVLACTGIEFCKLGLTDTKDRARKVVVELERRRPEMDVPFGIHVNGCPNACARTQVGDIGLKGMVQRGENDELQEVFQVHLGGGLGVQPSLARKTRALKVAAEDLPDYIDRVAGRYLEQRSAGESFAVWAHRADEEDLR</sequence>
<evidence type="ECO:0000313" key="16">
    <source>
        <dbReference type="EMBL" id="CCI53329.1"/>
    </source>
</evidence>
<dbReference type="OrthoDB" id="3189055at2"/>
<dbReference type="PRINTS" id="PR00397">
    <property type="entry name" value="SIROHAEM"/>
</dbReference>
<dbReference type="InterPro" id="IPR045854">
    <property type="entry name" value="NO2/SO3_Rdtase_4Fe4S_sf"/>
</dbReference>
<evidence type="ECO:0000256" key="8">
    <source>
        <dbReference type="ARBA" id="ARBA00022784"/>
    </source>
</evidence>
<reference evidence="16 17" key="1">
    <citation type="journal article" date="2013" name="ISME J.">
        <title>A metabolic model for members of the genus Tetrasphaera involved in enhanced biological phosphorus removal.</title>
        <authorList>
            <person name="Kristiansen R."/>
            <person name="Nguyen H.T.T."/>
            <person name="Saunders A.M."/>
            <person name="Nielsen J.L."/>
            <person name="Wimmer R."/>
            <person name="Le V.Q."/>
            <person name="McIlroy S.J."/>
            <person name="Petrovski S."/>
            <person name="Seviour R.J."/>
            <person name="Calteau A."/>
            <person name="Nielsen K.L."/>
            <person name="Nielsen P.H."/>
        </authorList>
    </citation>
    <scope>NUCLEOTIDE SEQUENCE [LARGE SCALE GENOMIC DNA]</scope>
    <source>
        <strain evidence="16 17">Ben 74</strain>
    </source>
</reference>
<keyword evidence="11" id="KW-0411">Iron-sulfur</keyword>
<keyword evidence="7" id="KW-0479">Metal-binding</keyword>
<evidence type="ECO:0000259" key="15">
    <source>
        <dbReference type="Pfam" id="PF03460"/>
    </source>
</evidence>
<dbReference type="EMBL" id="CAJC01000146">
    <property type="protein sequence ID" value="CCI53329.1"/>
    <property type="molecule type" value="Genomic_DNA"/>
</dbReference>
<comment type="similarity">
    <text evidence="3">Belongs to the nitrite and sulfite reductase 4Fe-4S domain family.</text>
</comment>
<name>A0A077M9K6_9MICO</name>
<dbReference type="STRING" id="1193518.BN13_360015"/>
<feature type="domain" description="Nitrite/Sulfite reductase ferredoxin-like" evidence="15">
    <location>
        <begin position="340"/>
        <end position="406"/>
    </location>
</feature>
<proteinExistence type="inferred from homology"/>
<keyword evidence="6" id="KW-0349">Heme</keyword>
<evidence type="ECO:0000256" key="10">
    <source>
        <dbReference type="ARBA" id="ARBA00023004"/>
    </source>
</evidence>
<evidence type="ECO:0000256" key="1">
    <source>
        <dbReference type="ARBA" id="ARBA00001966"/>
    </source>
</evidence>
<dbReference type="PROSITE" id="PS00365">
    <property type="entry name" value="NIR_SIR"/>
    <property type="match status" value="1"/>
</dbReference>
<dbReference type="AlphaFoldDB" id="A0A077M9K6"/>
<comment type="caution">
    <text evidence="16">The sequence shown here is derived from an EMBL/GenBank/DDBJ whole genome shotgun (WGS) entry which is preliminary data.</text>
</comment>
<gene>
    <name evidence="16" type="primary">sir</name>
    <name evidence="16" type="ORF">BN13_360015</name>
</gene>
<dbReference type="GO" id="GO:0051539">
    <property type="term" value="F:4 iron, 4 sulfur cluster binding"/>
    <property type="evidence" value="ECO:0007669"/>
    <property type="project" value="UniProtKB-KW"/>
</dbReference>
<protein>
    <recommendedName>
        <fullName evidence="4">assimilatory sulfite reductase (ferredoxin)</fullName>
        <ecNumber evidence="4">1.8.7.1</ecNumber>
    </recommendedName>
</protein>
<keyword evidence="17" id="KW-1185">Reference proteome</keyword>
<comment type="function">
    <text evidence="2">Catalyzes the reduction of sulfite to sulfide, a step in the biosynthesis of sulfur-containing amino acids and cofactors.</text>
</comment>
<dbReference type="PANTHER" id="PTHR32439">
    <property type="entry name" value="FERREDOXIN--NITRITE REDUCTASE, CHLOROPLASTIC"/>
    <property type="match status" value="1"/>
</dbReference>
<dbReference type="InterPro" id="IPR006067">
    <property type="entry name" value="NO2/SO3_Rdtase_4Fe4S_dom"/>
</dbReference>
<dbReference type="EC" id="1.8.7.1" evidence="4"/>
<keyword evidence="8" id="KW-0883">Thioether bond</keyword>
<dbReference type="InterPro" id="IPR051329">
    <property type="entry name" value="NIR_SIR_4Fe-4S"/>
</dbReference>
<dbReference type="PANTHER" id="PTHR32439:SF0">
    <property type="entry name" value="FERREDOXIN--NITRITE REDUCTASE, CHLOROPLASTIC"/>
    <property type="match status" value="1"/>
</dbReference>
<dbReference type="InterPro" id="IPR005117">
    <property type="entry name" value="NiRdtase/SiRdtase_haem-b_fer"/>
</dbReference>
<dbReference type="RefSeq" id="WP_048545578.1">
    <property type="nucleotide sequence ID" value="NZ_HF571038.1"/>
</dbReference>
<dbReference type="Pfam" id="PF01077">
    <property type="entry name" value="NIR_SIR"/>
    <property type="match status" value="2"/>
</dbReference>
<dbReference type="FunFam" id="3.30.413.10:FF:000009">
    <property type="entry name" value="Sulfite reductase [ferredoxin]"/>
    <property type="match status" value="1"/>
</dbReference>
<dbReference type="Proteomes" id="UP000035720">
    <property type="component" value="Unassembled WGS sequence"/>
</dbReference>
<comment type="catalytic activity">
    <reaction evidence="12">
        <text>hydrogen sulfide + 6 oxidized [2Fe-2S]-[ferredoxin] + 3 H2O = sulfite + 6 reduced [2Fe-2S]-[ferredoxin] + 7 H(+)</text>
        <dbReference type="Rhea" id="RHEA:23132"/>
        <dbReference type="Rhea" id="RHEA-COMP:10000"/>
        <dbReference type="Rhea" id="RHEA-COMP:10001"/>
        <dbReference type="ChEBI" id="CHEBI:15377"/>
        <dbReference type="ChEBI" id="CHEBI:15378"/>
        <dbReference type="ChEBI" id="CHEBI:17359"/>
        <dbReference type="ChEBI" id="CHEBI:29919"/>
        <dbReference type="ChEBI" id="CHEBI:33737"/>
        <dbReference type="ChEBI" id="CHEBI:33738"/>
        <dbReference type="EC" id="1.8.7.1"/>
    </reaction>
</comment>
<evidence type="ECO:0000256" key="13">
    <source>
        <dbReference type="SAM" id="MobiDB-lite"/>
    </source>
</evidence>
<dbReference type="Gene3D" id="3.30.413.10">
    <property type="entry name" value="Sulfite Reductase Hemoprotein, domain 1"/>
    <property type="match status" value="2"/>
</dbReference>
<keyword evidence="10" id="KW-0408">Iron</keyword>
<evidence type="ECO:0000256" key="7">
    <source>
        <dbReference type="ARBA" id="ARBA00022723"/>
    </source>
</evidence>
<evidence type="ECO:0000313" key="17">
    <source>
        <dbReference type="Proteomes" id="UP000035720"/>
    </source>
</evidence>
<dbReference type="GO" id="GO:0020037">
    <property type="term" value="F:heme binding"/>
    <property type="evidence" value="ECO:0007669"/>
    <property type="project" value="InterPro"/>
</dbReference>
<evidence type="ECO:0000256" key="6">
    <source>
        <dbReference type="ARBA" id="ARBA00022617"/>
    </source>
</evidence>
<evidence type="ECO:0000256" key="11">
    <source>
        <dbReference type="ARBA" id="ARBA00023014"/>
    </source>
</evidence>
<dbReference type="GO" id="GO:0046872">
    <property type="term" value="F:metal ion binding"/>
    <property type="evidence" value="ECO:0007669"/>
    <property type="project" value="UniProtKB-KW"/>
</dbReference>
<evidence type="ECO:0000259" key="14">
    <source>
        <dbReference type="Pfam" id="PF01077"/>
    </source>
</evidence>
<dbReference type="InterPro" id="IPR006066">
    <property type="entry name" value="NO2/SO3_Rdtase_FeS/sirohaem_BS"/>
</dbReference>
<feature type="region of interest" description="Disordered" evidence="13">
    <location>
        <begin position="1"/>
        <end position="25"/>
    </location>
</feature>
<evidence type="ECO:0000256" key="3">
    <source>
        <dbReference type="ARBA" id="ARBA00010429"/>
    </source>
</evidence>
<keyword evidence="5" id="KW-0004">4Fe-4S</keyword>
<dbReference type="InterPro" id="IPR036136">
    <property type="entry name" value="Nit/Sulf_reduc_fer-like_dom_sf"/>
</dbReference>
<dbReference type="SUPFAM" id="SSF56014">
    <property type="entry name" value="Nitrite and sulphite reductase 4Fe-4S domain-like"/>
    <property type="match status" value="2"/>
</dbReference>
<evidence type="ECO:0000256" key="4">
    <source>
        <dbReference type="ARBA" id="ARBA00012353"/>
    </source>
</evidence>
<organism evidence="16 17">
    <name type="scientific">Nostocoides jenkinsii Ben 74</name>
    <dbReference type="NCBI Taxonomy" id="1193518"/>
    <lineage>
        <taxon>Bacteria</taxon>
        <taxon>Bacillati</taxon>
        <taxon>Actinomycetota</taxon>
        <taxon>Actinomycetes</taxon>
        <taxon>Micrococcales</taxon>
        <taxon>Intrasporangiaceae</taxon>
        <taxon>Nostocoides</taxon>
    </lineage>
</organism>
<evidence type="ECO:0000256" key="9">
    <source>
        <dbReference type="ARBA" id="ARBA00023002"/>
    </source>
</evidence>
<dbReference type="GO" id="GO:0050311">
    <property type="term" value="F:sulfite reductase (ferredoxin) activity"/>
    <property type="evidence" value="ECO:0007669"/>
    <property type="project" value="UniProtKB-EC"/>
</dbReference>
<dbReference type="SUPFAM" id="SSF55124">
    <property type="entry name" value="Nitrite/Sulfite reductase N-terminal domain-like"/>
    <property type="match status" value="2"/>
</dbReference>
<feature type="domain" description="Nitrite/sulphite reductase 4Fe-4S" evidence="14">
    <location>
        <begin position="163"/>
        <end position="316"/>
    </location>
</feature>
<accession>A0A077M9K6</accession>
<feature type="domain" description="Nitrite/Sulfite reductase ferredoxin-like" evidence="15">
    <location>
        <begin position="92"/>
        <end position="154"/>
    </location>
</feature>
<comment type="cofactor">
    <cofactor evidence="1">
        <name>[4Fe-4S] cluster</name>
        <dbReference type="ChEBI" id="CHEBI:49883"/>
    </cofactor>
</comment>
<feature type="domain" description="Nitrite/sulphite reductase 4Fe-4S" evidence="14">
    <location>
        <begin position="417"/>
        <end position="554"/>
    </location>
</feature>
<dbReference type="Gene3D" id="3.90.480.20">
    <property type="match status" value="1"/>
</dbReference>
<dbReference type="Pfam" id="PF03460">
    <property type="entry name" value="NIR_SIR_ferr"/>
    <property type="match status" value="2"/>
</dbReference>
<evidence type="ECO:0000256" key="2">
    <source>
        <dbReference type="ARBA" id="ARBA00003247"/>
    </source>
</evidence>
<evidence type="ECO:0000256" key="12">
    <source>
        <dbReference type="ARBA" id="ARBA00049518"/>
    </source>
</evidence>
<keyword evidence="9 16" id="KW-0560">Oxidoreductase</keyword>